<dbReference type="InterPro" id="IPR000921">
    <property type="entry name" value="Histamine_H1_rcpt"/>
</dbReference>
<reference evidence="18 19" key="1">
    <citation type="submission" date="2019-09" db="EMBL/GenBank/DDBJ databases">
        <title>Bird 10,000 Genomes (B10K) Project - Family phase.</title>
        <authorList>
            <person name="Zhang G."/>
        </authorList>
    </citation>
    <scope>NUCLEOTIDE SEQUENCE [LARGE SCALE GENOMIC DNA]</scope>
    <source>
        <strain evidence="18">B10K-DU-002-26</strain>
        <tissue evidence="18">Muscle</tissue>
    </source>
</reference>
<keyword evidence="3" id="KW-1003">Cell membrane</keyword>
<evidence type="ECO:0000256" key="9">
    <source>
        <dbReference type="ARBA" id="ARBA00023157"/>
    </source>
</evidence>
<gene>
    <name evidence="18" type="primary">Hrh1</name>
    <name evidence="18" type="ORF">RHASIB_R05506</name>
</gene>
<evidence type="ECO:0000256" key="14">
    <source>
        <dbReference type="RuleBase" id="RU000688"/>
    </source>
</evidence>
<dbReference type="GO" id="GO:0045202">
    <property type="term" value="C:synapse"/>
    <property type="evidence" value="ECO:0007669"/>
    <property type="project" value="GOC"/>
</dbReference>
<feature type="non-terminal residue" evidence="18">
    <location>
        <position position="1"/>
    </location>
</feature>
<evidence type="ECO:0000256" key="6">
    <source>
        <dbReference type="ARBA" id="ARBA00022989"/>
    </source>
</evidence>
<evidence type="ECO:0000256" key="2">
    <source>
        <dbReference type="ARBA" id="ARBA00015317"/>
    </source>
</evidence>
<dbReference type="PANTHER" id="PTHR24247">
    <property type="entry name" value="5-HYDROXYTRYPTAMINE RECEPTOR"/>
    <property type="match status" value="1"/>
</dbReference>
<organism evidence="18 19">
    <name type="scientific">Rhadina sibilatrix</name>
    <dbReference type="NCBI Taxonomy" id="2585818"/>
    <lineage>
        <taxon>Eukaryota</taxon>
        <taxon>Metazoa</taxon>
        <taxon>Chordata</taxon>
        <taxon>Craniata</taxon>
        <taxon>Vertebrata</taxon>
        <taxon>Euteleostomi</taxon>
        <taxon>Archelosauria</taxon>
        <taxon>Archosauria</taxon>
        <taxon>Dinosauria</taxon>
        <taxon>Saurischia</taxon>
        <taxon>Theropoda</taxon>
        <taxon>Coelurosauria</taxon>
        <taxon>Aves</taxon>
        <taxon>Neognathae</taxon>
        <taxon>Neoaves</taxon>
        <taxon>Telluraves</taxon>
        <taxon>Australaves</taxon>
        <taxon>Passeriformes</taxon>
        <taxon>Sylvioidea</taxon>
        <taxon>Phylloscopidae</taxon>
        <taxon>Rhadina</taxon>
    </lineage>
</organism>
<dbReference type="GO" id="GO:0043114">
    <property type="term" value="P:regulation of vascular permeability"/>
    <property type="evidence" value="ECO:0007669"/>
    <property type="project" value="InterPro"/>
</dbReference>
<dbReference type="InterPro" id="IPR000276">
    <property type="entry name" value="GPCR_Rhodpsn"/>
</dbReference>
<feature type="transmembrane region" description="Helical" evidence="16">
    <location>
        <begin position="175"/>
        <end position="198"/>
    </location>
</feature>
<keyword evidence="4" id="KW-0597">Phosphoprotein</keyword>
<feature type="domain" description="G-protein coupled receptors family 1 profile" evidence="17">
    <location>
        <begin position="31"/>
        <end position="450"/>
    </location>
</feature>
<feature type="compositionally biased region" description="Polar residues" evidence="15">
    <location>
        <begin position="324"/>
        <end position="338"/>
    </location>
</feature>
<feature type="non-terminal residue" evidence="18">
    <location>
        <position position="467"/>
    </location>
</feature>
<dbReference type="EMBL" id="VWYO01006578">
    <property type="protein sequence ID" value="NXR60370.1"/>
    <property type="molecule type" value="Genomic_DNA"/>
</dbReference>
<evidence type="ECO:0000256" key="5">
    <source>
        <dbReference type="ARBA" id="ARBA00022692"/>
    </source>
</evidence>
<feature type="transmembrane region" description="Helical" evidence="16">
    <location>
        <begin position="51"/>
        <end position="70"/>
    </location>
</feature>
<dbReference type="GO" id="GO:0007268">
    <property type="term" value="P:chemical synaptic transmission"/>
    <property type="evidence" value="ECO:0007669"/>
    <property type="project" value="TreeGrafter"/>
</dbReference>
<evidence type="ECO:0000256" key="3">
    <source>
        <dbReference type="ARBA" id="ARBA00022475"/>
    </source>
</evidence>
<evidence type="ECO:0000256" key="15">
    <source>
        <dbReference type="SAM" id="MobiDB-lite"/>
    </source>
</evidence>
<dbReference type="PROSITE" id="PS50262">
    <property type="entry name" value="G_PROTEIN_RECEP_F1_2"/>
    <property type="match status" value="1"/>
</dbReference>
<feature type="transmembrane region" description="Helical" evidence="16">
    <location>
        <begin position="399"/>
        <end position="422"/>
    </location>
</feature>
<evidence type="ECO:0000313" key="18">
    <source>
        <dbReference type="EMBL" id="NXR60370.1"/>
    </source>
</evidence>
<evidence type="ECO:0000256" key="12">
    <source>
        <dbReference type="ARBA" id="ARBA00023224"/>
    </source>
</evidence>
<dbReference type="GO" id="GO:0045907">
    <property type="term" value="P:positive regulation of vasoconstriction"/>
    <property type="evidence" value="ECO:0007669"/>
    <property type="project" value="InterPro"/>
</dbReference>
<dbReference type="PRINTS" id="PR00237">
    <property type="entry name" value="GPCRRHODOPSN"/>
</dbReference>
<sequence>MSNNTTENSSNAPSAALGLFLGSISLTTTVMNILVLCAVKTEKKLQTVGNLYIVSLSIADLMVGAAVMPLNIVDLLSPKWPLGLAACLFWLSMDYVASTASIFNLFILCIDRYRSVQQPLRYLKYRTKMRASLLILGAWLLSCTWVIPILGWHVFANDGQRKVEGDKCETEFFEVTWFKVLAAILNFYLPSLLMLWFYCQIFRAVRKHCQHRELTNGAHWPSMEKTTVHQTKTKDEKNIFLQKPISGVNAPGTDKQSSAEPQKVEAELCFGNPDKASEALSNGKVLKWSCFSLSTAKPEPALDKAGKKGVCATKKPGNKEQPGCQDSDSSEASDNHTFTEVPPRAEQPRPKAACCPQRRTECRDSRGLTFLRKTWHTLHRHSSSIYQHGNRERKAAKQLGVIMAAFMLCWIPYFVLFLVVTFHDKEQLSELHRATIWLGYINSTLNPFLYPLCNHNFKKTFKKILHI</sequence>
<keyword evidence="19" id="KW-1185">Reference proteome</keyword>
<dbReference type="GO" id="GO:0004993">
    <property type="term" value="F:G protein-coupled serotonin receptor activity"/>
    <property type="evidence" value="ECO:0007669"/>
    <property type="project" value="TreeGrafter"/>
</dbReference>
<accession>A0A7L2MK67</accession>
<evidence type="ECO:0000256" key="1">
    <source>
        <dbReference type="ARBA" id="ARBA00004651"/>
    </source>
</evidence>
<dbReference type="GO" id="GO:0030425">
    <property type="term" value="C:dendrite"/>
    <property type="evidence" value="ECO:0007669"/>
    <property type="project" value="TreeGrafter"/>
</dbReference>
<feature type="transmembrane region" description="Helical" evidence="16">
    <location>
        <begin position="434"/>
        <end position="453"/>
    </location>
</feature>
<dbReference type="PANTHER" id="PTHR24247:SF223">
    <property type="entry name" value="HISTAMINE H1 RECEPTOR"/>
    <property type="match status" value="1"/>
</dbReference>
<dbReference type="AlphaFoldDB" id="A0A7L2MK67"/>
<dbReference type="PRINTS" id="PR00530">
    <property type="entry name" value="HISTAMINEH1R"/>
</dbReference>
<dbReference type="GO" id="GO:0005886">
    <property type="term" value="C:plasma membrane"/>
    <property type="evidence" value="ECO:0007669"/>
    <property type="project" value="UniProtKB-SubCell"/>
</dbReference>
<keyword evidence="11" id="KW-0325">Glycoprotein</keyword>
<feature type="region of interest" description="Disordered" evidence="15">
    <location>
        <begin position="308"/>
        <end position="352"/>
    </location>
</feature>
<comment type="similarity">
    <text evidence="14">Belongs to the G-protein coupled receptor 1 family.</text>
</comment>
<evidence type="ECO:0000256" key="11">
    <source>
        <dbReference type="ARBA" id="ARBA00023180"/>
    </source>
</evidence>
<comment type="function">
    <text evidence="13">G-protein-coupled receptor for histamine, a biogenic amine that functions as an immune modulator and a neurotransmitter. Through the H1 receptor, histamine mediates the contraction of smooth muscles and increases capillary permeability due to contraction of terminal venules. Also mediates neurotransmission in the central nervous system and thereby regulates circadian rhythms, emotional and locomotor activities as well as cognitive functions.</text>
</comment>
<dbReference type="SMART" id="SM01381">
    <property type="entry name" value="7TM_GPCR_Srsx"/>
    <property type="match status" value="1"/>
</dbReference>
<keyword evidence="10 14" id="KW-0675">Receptor</keyword>
<evidence type="ECO:0000256" key="10">
    <source>
        <dbReference type="ARBA" id="ARBA00023170"/>
    </source>
</evidence>
<evidence type="ECO:0000313" key="19">
    <source>
        <dbReference type="Proteomes" id="UP000587697"/>
    </source>
</evidence>
<comment type="caution">
    <text evidence="18">The sequence shown here is derived from an EMBL/GenBank/DDBJ whole genome shotgun (WGS) entry which is preliminary data.</text>
</comment>
<feature type="transmembrane region" description="Helical" evidence="16">
    <location>
        <begin position="82"/>
        <end position="110"/>
    </location>
</feature>
<name>A0A7L2MK67_9PASS</name>
<evidence type="ECO:0000256" key="13">
    <source>
        <dbReference type="ARBA" id="ARBA00045624"/>
    </source>
</evidence>
<evidence type="ECO:0000256" key="16">
    <source>
        <dbReference type="SAM" id="Phobius"/>
    </source>
</evidence>
<dbReference type="InterPro" id="IPR017452">
    <property type="entry name" value="GPCR_Rhodpsn_7TM"/>
</dbReference>
<comment type="subcellular location">
    <subcellularLocation>
        <location evidence="1">Cell membrane</location>
        <topology evidence="1">Multi-pass membrane protein</topology>
    </subcellularLocation>
</comment>
<dbReference type="Proteomes" id="UP000587697">
    <property type="component" value="Unassembled WGS sequence"/>
</dbReference>
<evidence type="ECO:0000256" key="4">
    <source>
        <dbReference type="ARBA" id="ARBA00022553"/>
    </source>
</evidence>
<dbReference type="CDD" id="cd15050">
    <property type="entry name" value="7tmA_Histamine_H1R"/>
    <property type="match status" value="1"/>
</dbReference>
<keyword evidence="12 14" id="KW-0807">Transducer</keyword>
<dbReference type="GO" id="GO:0004969">
    <property type="term" value="F:histamine receptor activity"/>
    <property type="evidence" value="ECO:0007669"/>
    <property type="project" value="InterPro"/>
</dbReference>
<feature type="transmembrane region" description="Helical" evidence="16">
    <location>
        <begin position="131"/>
        <end position="155"/>
    </location>
</feature>
<dbReference type="Pfam" id="PF00001">
    <property type="entry name" value="7tm_1"/>
    <property type="match status" value="1"/>
</dbReference>
<evidence type="ECO:0000259" key="17">
    <source>
        <dbReference type="PROSITE" id="PS50262"/>
    </source>
</evidence>
<proteinExistence type="inferred from homology"/>
<dbReference type="PROSITE" id="PS00237">
    <property type="entry name" value="G_PROTEIN_RECEP_F1_1"/>
    <property type="match status" value="1"/>
</dbReference>
<keyword evidence="9" id="KW-1015">Disulfide bond</keyword>
<keyword evidence="7 14" id="KW-0297">G-protein coupled receptor</keyword>
<dbReference type="GO" id="GO:0030594">
    <property type="term" value="F:neurotransmitter receptor activity"/>
    <property type="evidence" value="ECO:0007669"/>
    <property type="project" value="TreeGrafter"/>
</dbReference>
<feature type="transmembrane region" description="Helical" evidence="16">
    <location>
        <begin position="15"/>
        <end position="39"/>
    </location>
</feature>
<protein>
    <recommendedName>
        <fullName evidence="2">Histamine H1 receptor</fullName>
    </recommendedName>
</protein>
<keyword evidence="6 16" id="KW-1133">Transmembrane helix</keyword>
<keyword evidence="5 14" id="KW-0812">Transmembrane</keyword>
<evidence type="ECO:0000256" key="7">
    <source>
        <dbReference type="ARBA" id="ARBA00023040"/>
    </source>
</evidence>
<evidence type="ECO:0000256" key="8">
    <source>
        <dbReference type="ARBA" id="ARBA00023136"/>
    </source>
</evidence>
<dbReference type="GO" id="GO:0007187">
    <property type="term" value="P:G protein-coupled receptor signaling pathway, coupled to cyclic nucleotide second messenger"/>
    <property type="evidence" value="ECO:0007669"/>
    <property type="project" value="TreeGrafter"/>
</dbReference>
<dbReference type="Gene3D" id="1.20.1070.10">
    <property type="entry name" value="Rhodopsin 7-helix transmembrane proteins"/>
    <property type="match status" value="2"/>
</dbReference>
<keyword evidence="8 16" id="KW-0472">Membrane</keyword>
<dbReference type="SUPFAM" id="SSF81321">
    <property type="entry name" value="Family A G protein-coupled receptor-like"/>
    <property type="match status" value="1"/>
</dbReference>